<dbReference type="EMBL" id="KJ489397">
    <property type="protein sequence ID" value="AHZ09570.1"/>
    <property type="molecule type" value="Genomic_DNA"/>
</dbReference>
<dbReference type="PANTHER" id="PTHR23409">
    <property type="entry name" value="RIBONUCLEOSIDE-DIPHOSPHATE REDUCTASE SMALL CHAIN"/>
    <property type="match status" value="1"/>
</dbReference>
<dbReference type="Proteomes" id="UP000026902">
    <property type="component" value="Segment"/>
</dbReference>
<dbReference type="InterPro" id="IPR012348">
    <property type="entry name" value="RNR-like"/>
</dbReference>
<dbReference type="SUPFAM" id="SSF47240">
    <property type="entry name" value="Ferritin-like"/>
    <property type="match status" value="1"/>
</dbReference>
<evidence type="ECO:0000256" key="4">
    <source>
        <dbReference type="ARBA" id="ARBA00022723"/>
    </source>
</evidence>
<evidence type="ECO:0000313" key="8">
    <source>
        <dbReference type="Proteomes" id="UP000026902"/>
    </source>
</evidence>
<dbReference type="PANTHER" id="PTHR23409:SF18">
    <property type="entry name" value="RIBONUCLEOSIDE-DIPHOSPHATE REDUCTASE SUBUNIT M2"/>
    <property type="match status" value="1"/>
</dbReference>
<dbReference type="GO" id="GO:0004748">
    <property type="term" value="F:ribonucleoside-diphosphate reductase activity, thioredoxin disulfide as acceptor"/>
    <property type="evidence" value="ECO:0007669"/>
    <property type="project" value="UniProtKB-EC"/>
</dbReference>
<dbReference type="InterPro" id="IPR009078">
    <property type="entry name" value="Ferritin-like_SF"/>
</dbReference>
<dbReference type="GeneID" id="19526436"/>
<protein>
    <recommendedName>
        <fullName evidence="3">ribonucleoside-diphosphate reductase</fullName>
        <ecNumber evidence="3">1.17.4.1</ecNumber>
    </recommendedName>
</protein>
<dbReference type="InterPro" id="IPR033909">
    <property type="entry name" value="RNR_small"/>
</dbReference>
<evidence type="ECO:0000256" key="2">
    <source>
        <dbReference type="ARBA" id="ARBA00009303"/>
    </source>
</evidence>
<dbReference type="CDD" id="cd01049">
    <property type="entry name" value="RNRR2"/>
    <property type="match status" value="1"/>
</dbReference>
<comment type="similarity">
    <text evidence="2">Belongs to the ribonucleoside diphosphate reductase small chain family.</text>
</comment>
<dbReference type="Pfam" id="PF00268">
    <property type="entry name" value="Ribonuc_red_sm"/>
    <property type="match status" value="1"/>
</dbReference>
<evidence type="ECO:0000256" key="6">
    <source>
        <dbReference type="ARBA" id="ARBA00023004"/>
    </source>
</evidence>
<reference evidence="8" key="1">
    <citation type="submission" date="2014-09" db="EMBL/GenBank/DDBJ databases">
        <authorList>
            <person name="Sauder A.B."/>
            <person name="McKenzie Q.R."/>
            <person name="Temple L.M."/>
            <person name="Alexis B.K."/>
            <person name="Al-Atrache Z."/>
            <person name="Lewis L.O."/>
            <person name="Loesser-Casey K.E."/>
            <person name="Mitchell K.J."/>
        </authorList>
    </citation>
    <scope>NUCLEOTIDE SEQUENCE [LARGE SCALE GENOMIC DNA]</scope>
</reference>
<keyword evidence="4" id="KW-0479">Metal-binding</keyword>
<name>A0A024AZF8_9CAUD</name>
<comment type="cofactor">
    <cofactor evidence="1">
        <name>Fe cation</name>
        <dbReference type="ChEBI" id="CHEBI:24875"/>
    </cofactor>
</comment>
<evidence type="ECO:0000256" key="3">
    <source>
        <dbReference type="ARBA" id="ARBA00012274"/>
    </source>
</evidence>
<accession>A0A024AZF8</accession>
<dbReference type="GO" id="GO:0046872">
    <property type="term" value="F:metal ion binding"/>
    <property type="evidence" value="ECO:0007669"/>
    <property type="project" value="UniProtKB-KW"/>
</dbReference>
<dbReference type="KEGG" id="vg:19526436"/>
<dbReference type="UniPathway" id="UPA00326"/>
<dbReference type="EC" id="1.17.4.1" evidence="3"/>
<sequence length="374" mass="43559">MFNKTTQEKPFRLYNEMHPNRATRLFGGRASGIRNWDDQLVDIWLDFQKALFAEYWIPEEVRMGKDIEQYALEMSREERITYERVSGALNWLDSMASDIVTLLFMTTSDPALRSVLTLIASFETTHNVSYEHMTSSVIGFEEKQKHFAKVRELPLLAKRNKHILVDLENMTDVLVKYLKRKIELGVSDLEMTQEEIQTIFKGLVAYQILEGLYFSGGFVYFHSLARDNKMIESNSMINLIKADENQHSEIFGMIIKVLVTENPFLNTKENMDWVMGYIRESVQLEKEWTAWLYEDIDTLSVPEYHEYVEYLANLICRNAGFQEPYPDNHELKAKWIVTYGSKSSGNNAIGVKADFLQTNVINYQHTDGNDDFDL</sequence>
<keyword evidence="8" id="KW-1185">Reference proteome</keyword>
<organism evidence="7 8">
    <name type="scientific">Bacillus phage CAM003</name>
    <dbReference type="NCBI Taxonomy" id="1486657"/>
    <lineage>
        <taxon>Viruses</taxon>
        <taxon>Duplodnaviria</taxon>
        <taxon>Heunggongvirae</taxon>
        <taxon>Uroviricota</taxon>
        <taxon>Caudoviricetes</taxon>
        <taxon>Herelleviridae</taxon>
        <taxon>Bastillevirinae</taxon>
        <taxon>Bastillevirus</taxon>
        <taxon>Bastillevirus CAM003</taxon>
    </lineage>
</organism>
<evidence type="ECO:0000256" key="1">
    <source>
        <dbReference type="ARBA" id="ARBA00001962"/>
    </source>
</evidence>
<proteinExistence type="inferred from homology"/>
<dbReference type="RefSeq" id="YP_009037036.1">
    <property type="nucleotide sequence ID" value="NC_024216.1"/>
</dbReference>
<dbReference type="Gene3D" id="1.10.620.20">
    <property type="entry name" value="Ribonucleotide Reductase, subunit A"/>
    <property type="match status" value="1"/>
</dbReference>
<keyword evidence="6" id="KW-0408">Iron</keyword>
<evidence type="ECO:0000256" key="5">
    <source>
        <dbReference type="ARBA" id="ARBA00023002"/>
    </source>
</evidence>
<evidence type="ECO:0000313" key="7">
    <source>
        <dbReference type="EMBL" id="AHZ09570.1"/>
    </source>
</evidence>
<dbReference type="InterPro" id="IPR000358">
    <property type="entry name" value="RNR_small_fam"/>
</dbReference>
<keyword evidence="5" id="KW-0560">Oxidoreductase</keyword>
<dbReference type="GO" id="GO:0009263">
    <property type="term" value="P:deoxyribonucleotide biosynthetic process"/>
    <property type="evidence" value="ECO:0007669"/>
    <property type="project" value="InterPro"/>
</dbReference>